<dbReference type="EMBL" id="AP028920">
    <property type="protein sequence ID" value="BET01289.1"/>
    <property type="molecule type" value="Genomic_DNA"/>
</dbReference>
<keyword evidence="3" id="KW-1185">Reference proteome</keyword>
<evidence type="ECO:0000313" key="2">
    <source>
        <dbReference type="EMBL" id="BET01289.1"/>
    </source>
</evidence>
<sequence length="75" mass="8385">MSFILRLLCLFMLAVACSTAAGMGRPISQYVEIPAEDCVRLHGEAPNENCRCMVLRKPLPLPPQSAIRWHCENSQ</sequence>
<feature type="signal peptide" evidence="1">
    <location>
        <begin position="1"/>
        <end position="16"/>
    </location>
</feature>
<evidence type="ECO:0000313" key="3">
    <source>
        <dbReference type="Proteomes" id="UP001307889"/>
    </source>
</evidence>
<name>A0ABN7BAK1_9HEMI</name>
<protein>
    <recommendedName>
        <fullName evidence="4">Single domain-containing protein</fullName>
    </recommendedName>
</protein>
<feature type="chain" id="PRO_5046773667" description="Single domain-containing protein" evidence="1">
    <location>
        <begin position="17"/>
        <end position="75"/>
    </location>
</feature>
<accession>A0ABN7BAK1</accession>
<proteinExistence type="predicted"/>
<evidence type="ECO:0008006" key="4">
    <source>
        <dbReference type="Google" id="ProtNLM"/>
    </source>
</evidence>
<organism evidence="2 3">
    <name type="scientific">Nesidiocoris tenuis</name>
    <dbReference type="NCBI Taxonomy" id="355587"/>
    <lineage>
        <taxon>Eukaryota</taxon>
        <taxon>Metazoa</taxon>
        <taxon>Ecdysozoa</taxon>
        <taxon>Arthropoda</taxon>
        <taxon>Hexapoda</taxon>
        <taxon>Insecta</taxon>
        <taxon>Pterygota</taxon>
        <taxon>Neoptera</taxon>
        <taxon>Paraneoptera</taxon>
        <taxon>Hemiptera</taxon>
        <taxon>Heteroptera</taxon>
        <taxon>Panheteroptera</taxon>
        <taxon>Cimicomorpha</taxon>
        <taxon>Miridae</taxon>
        <taxon>Dicyphina</taxon>
        <taxon>Nesidiocoris</taxon>
    </lineage>
</organism>
<gene>
    <name evidence="2" type="ORF">NTJ_14105</name>
</gene>
<keyword evidence="1" id="KW-0732">Signal</keyword>
<dbReference type="PROSITE" id="PS51257">
    <property type="entry name" value="PROKAR_LIPOPROTEIN"/>
    <property type="match status" value="1"/>
</dbReference>
<evidence type="ECO:0000256" key="1">
    <source>
        <dbReference type="SAM" id="SignalP"/>
    </source>
</evidence>
<dbReference type="Proteomes" id="UP001307889">
    <property type="component" value="Chromosome 12"/>
</dbReference>
<reference evidence="2 3" key="1">
    <citation type="submission" date="2023-09" db="EMBL/GenBank/DDBJ databases">
        <title>Nesidiocoris tenuis whole genome shotgun sequence.</title>
        <authorList>
            <person name="Shibata T."/>
            <person name="Shimoda M."/>
            <person name="Kobayashi T."/>
            <person name="Uehara T."/>
        </authorList>
    </citation>
    <scope>NUCLEOTIDE SEQUENCE [LARGE SCALE GENOMIC DNA]</scope>
    <source>
        <strain evidence="2 3">Japan</strain>
    </source>
</reference>